<sequence>MEESRASSTSYILSVLSPKFVETIKISAILLLGFILLLGDFLLLLTHSLHSKFLGNDLDYEAIAYYINFGGRHIFYCANLILMIMFLLAICCNSKNISIIYNCFTIIQIIARIIWFIALLLSTTARTILKVQDGPKKENKGLILITIVFSYEIIYYSFSFIYVKYFISHLRRYNPKVGYGFNSSTDIINMNCSHEHPNNRVIISSRDNSFNGRNISWLRSDDFSLKNFEIYNEYDSERNSILSRTPLLNPEKRFDFMPEKSINFPLDTKILYATNSDEKKYNQSDC</sequence>
<keyword evidence="1" id="KW-0472">Membrane</keyword>
<keyword evidence="2" id="KW-1185">Reference proteome</keyword>
<evidence type="ECO:0000256" key="1">
    <source>
        <dbReference type="SAM" id="Phobius"/>
    </source>
</evidence>
<dbReference type="AlphaFoldDB" id="A0A0N4ZUA4"/>
<keyword evidence="1" id="KW-0812">Transmembrane</keyword>
<accession>A0A0N4ZUA4</accession>
<evidence type="ECO:0000313" key="3">
    <source>
        <dbReference type="WBParaSite" id="PTRK_0001216700.1"/>
    </source>
</evidence>
<organism evidence="2 3">
    <name type="scientific">Parastrongyloides trichosuri</name>
    <name type="common">Possum-specific nematode worm</name>
    <dbReference type="NCBI Taxonomy" id="131310"/>
    <lineage>
        <taxon>Eukaryota</taxon>
        <taxon>Metazoa</taxon>
        <taxon>Ecdysozoa</taxon>
        <taxon>Nematoda</taxon>
        <taxon>Chromadorea</taxon>
        <taxon>Rhabditida</taxon>
        <taxon>Tylenchina</taxon>
        <taxon>Panagrolaimomorpha</taxon>
        <taxon>Strongyloidoidea</taxon>
        <taxon>Strongyloididae</taxon>
        <taxon>Parastrongyloides</taxon>
    </lineage>
</organism>
<protein>
    <submittedName>
        <fullName evidence="3">Uncharacterized protein</fullName>
    </submittedName>
</protein>
<evidence type="ECO:0000313" key="2">
    <source>
        <dbReference type="Proteomes" id="UP000038045"/>
    </source>
</evidence>
<feature type="transmembrane region" description="Helical" evidence="1">
    <location>
        <begin position="99"/>
        <end position="121"/>
    </location>
</feature>
<proteinExistence type="predicted"/>
<keyword evidence="1" id="KW-1133">Transmembrane helix</keyword>
<feature type="transmembrane region" description="Helical" evidence="1">
    <location>
        <begin position="141"/>
        <end position="163"/>
    </location>
</feature>
<dbReference type="WBParaSite" id="PTRK_0001216700.1">
    <property type="protein sequence ID" value="PTRK_0001216700.1"/>
    <property type="gene ID" value="PTRK_0001216700"/>
</dbReference>
<reference evidence="3" key="1">
    <citation type="submission" date="2017-02" db="UniProtKB">
        <authorList>
            <consortium name="WormBaseParasite"/>
        </authorList>
    </citation>
    <scope>IDENTIFICATION</scope>
</reference>
<name>A0A0N4ZUA4_PARTI</name>
<dbReference type="Proteomes" id="UP000038045">
    <property type="component" value="Unplaced"/>
</dbReference>
<feature type="transmembrane region" description="Helical" evidence="1">
    <location>
        <begin position="73"/>
        <end position="92"/>
    </location>
</feature>
<feature type="transmembrane region" description="Helical" evidence="1">
    <location>
        <begin position="26"/>
        <end position="45"/>
    </location>
</feature>